<gene>
    <name evidence="1" type="ORF">PsorP6_004059</name>
</gene>
<reference evidence="1 2" key="1">
    <citation type="journal article" date="2022" name="bioRxiv">
        <title>The genome of the oomycete Peronosclerospora sorghi, a cosmopolitan pathogen of maize and sorghum, is inflated with dispersed pseudogenes.</title>
        <authorList>
            <person name="Fletcher K."/>
            <person name="Martin F."/>
            <person name="Isakeit T."/>
            <person name="Cavanaugh K."/>
            <person name="Magill C."/>
            <person name="Michelmore R."/>
        </authorList>
    </citation>
    <scope>NUCLEOTIDE SEQUENCE [LARGE SCALE GENOMIC DNA]</scope>
    <source>
        <strain evidence="1">P6</strain>
    </source>
</reference>
<protein>
    <submittedName>
        <fullName evidence="1">Uncharacterized protein</fullName>
    </submittedName>
</protein>
<accession>A0ACC0VP81</accession>
<name>A0ACC0VP81_9STRA</name>
<sequence>MIEQVRIVIALVVAVLGSLYLWNQSVANLGSTKMLRDFNLVRVLKRTDTELALLGNFKSDRHKKAAVLTIQTETMDTQIPNQLIVKMTLHKILMNDIYNTFIGDVSRDVKPYKVNLIYPATDRHVRKHKDQNFYMVVETKEAYRRTTKPYMDSIPPYSIDWVYNILEQKSETDRIIYEDIHPRNGFVLVPDIKWSDLSQLKSLYCLAIVHDRSLRSLHDLTGAHKFVAEYSISGTLSSLYVLPANSNTTLKVLHRKFGVNASFIRMYLHYQPTYYHLHVHFSHVKITQGGITMS</sequence>
<dbReference type="EMBL" id="CM047587">
    <property type="protein sequence ID" value="KAI9907281.1"/>
    <property type="molecule type" value="Genomic_DNA"/>
</dbReference>
<dbReference type="Proteomes" id="UP001163321">
    <property type="component" value="Chromosome 8"/>
</dbReference>
<evidence type="ECO:0000313" key="1">
    <source>
        <dbReference type="EMBL" id="KAI9907281.1"/>
    </source>
</evidence>
<proteinExistence type="predicted"/>
<keyword evidence="2" id="KW-1185">Reference proteome</keyword>
<comment type="caution">
    <text evidence="1">The sequence shown here is derived from an EMBL/GenBank/DDBJ whole genome shotgun (WGS) entry which is preliminary data.</text>
</comment>
<organism evidence="1 2">
    <name type="scientific">Peronosclerospora sorghi</name>
    <dbReference type="NCBI Taxonomy" id="230839"/>
    <lineage>
        <taxon>Eukaryota</taxon>
        <taxon>Sar</taxon>
        <taxon>Stramenopiles</taxon>
        <taxon>Oomycota</taxon>
        <taxon>Peronosporomycetes</taxon>
        <taxon>Peronosporales</taxon>
        <taxon>Peronosporaceae</taxon>
        <taxon>Peronosclerospora</taxon>
    </lineage>
</organism>
<evidence type="ECO:0000313" key="2">
    <source>
        <dbReference type="Proteomes" id="UP001163321"/>
    </source>
</evidence>